<reference evidence="1" key="1">
    <citation type="submission" date="2020-02" db="EMBL/GenBank/DDBJ databases">
        <authorList>
            <person name="Meier V. D."/>
        </authorList>
    </citation>
    <scope>NUCLEOTIDE SEQUENCE</scope>
    <source>
        <strain evidence="1">AVDCRST_MAG89</strain>
    </source>
</reference>
<protein>
    <submittedName>
        <fullName evidence="1">Uncharacterized protein</fullName>
    </submittedName>
</protein>
<organism evidence="1">
    <name type="scientific">uncultured Gemmatimonadota bacterium</name>
    <dbReference type="NCBI Taxonomy" id="203437"/>
    <lineage>
        <taxon>Bacteria</taxon>
        <taxon>Pseudomonadati</taxon>
        <taxon>Gemmatimonadota</taxon>
        <taxon>environmental samples</taxon>
    </lineage>
</organism>
<dbReference type="EMBL" id="CADCTV010000936">
    <property type="protein sequence ID" value="CAA9369579.1"/>
    <property type="molecule type" value="Genomic_DNA"/>
</dbReference>
<feature type="non-terminal residue" evidence="1">
    <location>
        <position position="52"/>
    </location>
</feature>
<name>A0A6J4MV30_9BACT</name>
<gene>
    <name evidence="1" type="ORF">AVDCRST_MAG89-4465</name>
</gene>
<evidence type="ECO:0000313" key="1">
    <source>
        <dbReference type="EMBL" id="CAA9369579.1"/>
    </source>
</evidence>
<sequence>GVDPRRQRHVVGNLPADLEERVGPHLFSDRQQRIHVRLQRIPVLGSHRVDSV</sequence>
<accession>A0A6J4MV30</accession>
<feature type="non-terminal residue" evidence="1">
    <location>
        <position position="1"/>
    </location>
</feature>
<proteinExistence type="predicted"/>
<dbReference type="AlphaFoldDB" id="A0A6J4MV30"/>